<dbReference type="GO" id="GO:0005576">
    <property type="term" value="C:extracellular region"/>
    <property type="evidence" value="ECO:0007669"/>
    <property type="project" value="UniProtKB-SubCell"/>
</dbReference>
<feature type="domain" description="Lipase-like C-terminal" evidence="6">
    <location>
        <begin position="106"/>
        <end position="218"/>
    </location>
</feature>
<dbReference type="PANTHER" id="PTHR34043:SF3">
    <property type="entry name" value="ALPHA_BETA-HYDROLASES SUPERFAMILY PROTEIN"/>
    <property type="match status" value="1"/>
</dbReference>
<dbReference type="AlphaFoldDB" id="A0A7I4BZY3"/>
<dbReference type="EnsemblPlants" id="Pp3c1_33410V3.9">
    <property type="protein sequence ID" value="Pp3c1_33410V3.9"/>
    <property type="gene ID" value="Pp3c1_33410"/>
</dbReference>
<dbReference type="Proteomes" id="UP000006727">
    <property type="component" value="Chromosome 1"/>
</dbReference>
<evidence type="ECO:0000256" key="2">
    <source>
        <dbReference type="ARBA" id="ARBA00022525"/>
    </source>
</evidence>
<reference evidence="7 8" key="2">
    <citation type="journal article" date="2018" name="Plant J.">
        <title>The Physcomitrella patens chromosome-scale assembly reveals moss genome structure and evolution.</title>
        <authorList>
            <person name="Lang D."/>
            <person name="Ullrich K.K."/>
            <person name="Murat F."/>
            <person name="Fuchs J."/>
            <person name="Jenkins J."/>
            <person name="Haas F.B."/>
            <person name="Piednoel M."/>
            <person name="Gundlach H."/>
            <person name="Van Bel M."/>
            <person name="Meyberg R."/>
            <person name="Vives C."/>
            <person name="Morata J."/>
            <person name="Symeonidi A."/>
            <person name="Hiss M."/>
            <person name="Muchero W."/>
            <person name="Kamisugi Y."/>
            <person name="Saleh O."/>
            <person name="Blanc G."/>
            <person name="Decker E.L."/>
            <person name="van Gessel N."/>
            <person name="Grimwood J."/>
            <person name="Hayes R.D."/>
            <person name="Graham S.W."/>
            <person name="Gunter L.E."/>
            <person name="McDaniel S.F."/>
            <person name="Hoernstein S.N.W."/>
            <person name="Larsson A."/>
            <person name="Li F.W."/>
            <person name="Perroud P.F."/>
            <person name="Phillips J."/>
            <person name="Ranjan P."/>
            <person name="Rokshar D.S."/>
            <person name="Rothfels C.J."/>
            <person name="Schneider L."/>
            <person name="Shu S."/>
            <person name="Stevenson D.W."/>
            <person name="Thummler F."/>
            <person name="Tillich M."/>
            <person name="Villarreal Aguilar J.C."/>
            <person name="Widiez T."/>
            <person name="Wong G.K."/>
            <person name="Wymore A."/>
            <person name="Zhang Y."/>
            <person name="Zimmer A.D."/>
            <person name="Quatrano R.S."/>
            <person name="Mayer K.F.X."/>
            <person name="Goodstein D."/>
            <person name="Casacuberta J.M."/>
            <person name="Vandepoele K."/>
            <person name="Reski R."/>
            <person name="Cuming A.C."/>
            <person name="Tuskan G.A."/>
            <person name="Maumus F."/>
            <person name="Salse J."/>
            <person name="Schmutz J."/>
            <person name="Rensing S.A."/>
        </authorList>
    </citation>
    <scope>NUCLEOTIDE SEQUENCE [LARGE SCALE GENOMIC DNA]</scope>
    <source>
        <strain evidence="7 8">cv. Gransden 2004</strain>
    </source>
</reference>
<evidence type="ECO:0000256" key="3">
    <source>
        <dbReference type="ARBA" id="ARBA00022729"/>
    </source>
</evidence>
<keyword evidence="5" id="KW-0443">Lipid metabolism</keyword>
<proteinExistence type="predicted"/>
<comment type="subcellular location">
    <subcellularLocation>
        <location evidence="1">Secreted</location>
    </subcellularLocation>
</comment>
<keyword evidence="8" id="KW-1185">Reference proteome</keyword>
<accession>A0A7I4BZY3</accession>
<evidence type="ECO:0000259" key="6">
    <source>
        <dbReference type="Pfam" id="PF24708"/>
    </source>
</evidence>
<dbReference type="FunCoup" id="A0A7I4BZY3">
    <property type="interactions" value="62"/>
</dbReference>
<dbReference type="EnsemblPlants" id="Pp3c1_33410V3.8">
    <property type="protein sequence ID" value="Pp3c1_33410V3.8"/>
    <property type="gene ID" value="Pp3c1_33410"/>
</dbReference>
<evidence type="ECO:0000256" key="5">
    <source>
        <dbReference type="ARBA" id="ARBA00023098"/>
    </source>
</evidence>
<evidence type="ECO:0000313" key="8">
    <source>
        <dbReference type="Proteomes" id="UP000006727"/>
    </source>
</evidence>
<dbReference type="Gene3D" id="3.40.50.1820">
    <property type="entry name" value="alpha/beta hydrolase"/>
    <property type="match status" value="1"/>
</dbReference>
<dbReference type="GO" id="GO:0006629">
    <property type="term" value="P:lipid metabolic process"/>
    <property type="evidence" value="ECO:0007669"/>
    <property type="project" value="UniProtKB-KW"/>
</dbReference>
<evidence type="ECO:0000256" key="1">
    <source>
        <dbReference type="ARBA" id="ARBA00004613"/>
    </source>
</evidence>
<dbReference type="PANTHER" id="PTHR34043">
    <property type="entry name" value="ALPHA/BETA-HYDROLASES SUPERFAMILY PROTEIN"/>
    <property type="match status" value="1"/>
</dbReference>
<protein>
    <recommendedName>
        <fullName evidence="6">Lipase-like C-terminal domain-containing protein</fullName>
    </recommendedName>
</protein>
<organism evidence="7 8">
    <name type="scientific">Physcomitrium patens</name>
    <name type="common">Spreading-leaved earth moss</name>
    <name type="synonym">Physcomitrella patens</name>
    <dbReference type="NCBI Taxonomy" id="3218"/>
    <lineage>
        <taxon>Eukaryota</taxon>
        <taxon>Viridiplantae</taxon>
        <taxon>Streptophyta</taxon>
        <taxon>Embryophyta</taxon>
        <taxon>Bryophyta</taxon>
        <taxon>Bryophytina</taxon>
        <taxon>Bryopsida</taxon>
        <taxon>Funariidae</taxon>
        <taxon>Funariales</taxon>
        <taxon>Funariaceae</taxon>
        <taxon>Physcomitrium</taxon>
    </lineage>
</organism>
<dbReference type="EMBL" id="ABEU02000001">
    <property type="status" value="NOT_ANNOTATED_CDS"/>
    <property type="molecule type" value="Genomic_DNA"/>
</dbReference>
<evidence type="ECO:0000256" key="4">
    <source>
        <dbReference type="ARBA" id="ARBA00022801"/>
    </source>
</evidence>
<dbReference type="InterPro" id="IPR056304">
    <property type="entry name" value="Lip-like_C"/>
</dbReference>
<name>A0A7I4BZY3_PHYPA</name>
<dbReference type="InterPro" id="IPR029058">
    <property type="entry name" value="AB_hydrolase_fold"/>
</dbReference>
<evidence type="ECO:0000313" key="7">
    <source>
        <dbReference type="EnsemblPlants" id="Pp3c1_33410V3.9"/>
    </source>
</evidence>
<keyword evidence="2" id="KW-0964">Secreted</keyword>
<reference evidence="7" key="3">
    <citation type="submission" date="2020-12" db="UniProtKB">
        <authorList>
            <consortium name="EnsemblPlants"/>
        </authorList>
    </citation>
    <scope>IDENTIFICATION</scope>
</reference>
<sequence>MGGSCRFEISRRNFTLKRVFWSSRKHGDGVLALEILRGKNGLLCIADLMSGFMSSPQQSARVSPVIETGATETDDREVSNCVMLSSKSDDHSLGYAGAFMEGHETAPIVLVHGIFGFGSQKMGHLSYWGGAEKQDDRILAPDLGALSSIHDRACELFYYLKGGTVDYGAERSQKYGHSRFGHTYHQGHYPEWDSKHPVHLVGHSTGAQVIRLLQNMLADKCFPGHDSTSADWVLSVTSLSGALNGTTRVYYDGIRAEDGKSMKSFSLLQVLRVGVLLYEWLDIPFLKRYYDFGFDHYNLQWHKAGITGLLDTLFNRSGPFVHDNWVLPDLSIQSSVELNKKLRTFDKTFYFSYATKGTKRWFSLWTLPGSIFSTHPLLFIRSLQICLWRHPEDLPLPYEGYRDEDWQDNDGALNTISQLYPCLPCVHSNCELGADLNDLKDGRVLQPGIWYYSTLVADHIYFIINRERAGVHFDVLYDNIFQRCRKQIKPSLISS</sequence>
<dbReference type="SUPFAM" id="SSF53474">
    <property type="entry name" value="alpha/beta-Hydrolases"/>
    <property type="match status" value="1"/>
</dbReference>
<keyword evidence="3" id="KW-0732">Signal</keyword>
<reference evidence="7 8" key="1">
    <citation type="journal article" date="2008" name="Science">
        <title>The Physcomitrella genome reveals evolutionary insights into the conquest of land by plants.</title>
        <authorList>
            <person name="Rensing S."/>
            <person name="Lang D."/>
            <person name="Zimmer A."/>
            <person name="Terry A."/>
            <person name="Salamov A."/>
            <person name="Shapiro H."/>
            <person name="Nishiyama T."/>
            <person name="Perroud P.-F."/>
            <person name="Lindquist E."/>
            <person name="Kamisugi Y."/>
            <person name="Tanahashi T."/>
            <person name="Sakakibara K."/>
            <person name="Fujita T."/>
            <person name="Oishi K."/>
            <person name="Shin-I T."/>
            <person name="Kuroki Y."/>
            <person name="Toyoda A."/>
            <person name="Suzuki Y."/>
            <person name="Hashimoto A."/>
            <person name="Yamaguchi K."/>
            <person name="Sugano A."/>
            <person name="Kohara Y."/>
            <person name="Fujiyama A."/>
            <person name="Anterola A."/>
            <person name="Aoki S."/>
            <person name="Ashton N."/>
            <person name="Barbazuk W.B."/>
            <person name="Barker E."/>
            <person name="Bennetzen J."/>
            <person name="Bezanilla M."/>
            <person name="Blankenship R."/>
            <person name="Cho S.H."/>
            <person name="Dutcher S."/>
            <person name="Estelle M."/>
            <person name="Fawcett J.A."/>
            <person name="Gundlach H."/>
            <person name="Hanada K."/>
            <person name="Heyl A."/>
            <person name="Hicks K.A."/>
            <person name="Hugh J."/>
            <person name="Lohr M."/>
            <person name="Mayer K."/>
            <person name="Melkozernov A."/>
            <person name="Murata T."/>
            <person name="Nelson D."/>
            <person name="Pils B."/>
            <person name="Prigge M."/>
            <person name="Reiss B."/>
            <person name="Renner T."/>
            <person name="Rombauts S."/>
            <person name="Rushton P."/>
            <person name="Sanderfoot A."/>
            <person name="Schween G."/>
            <person name="Shiu S.-H."/>
            <person name="Stueber K."/>
            <person name="Theodoulou F.L."/>
            <person name="Tu H."/>
            <person name="Van de Peer Y."/>
            <person name="Verrier P.J."/>
            <person name="Waters E."/>
            <person name="Wood A."/>
            <person name="Yang L."/>
            <person name="Cove D."/>
            <person name="Cuming A."/>
            <person name="Hasebe M."/>
            <person name="Lucas S."/>
            <person name="Mishler D.B."/>
            <person name="Reski R."/>
            <person name="Grigoriev I."/>
            <person name="Quatrano R.S."/>
            <person name="Boore J.L."/>
        </authorList>
    </citation>
    <scope>NUCLEOTIDE SEQUENCE [LARGE SCALE GENOMIC DNA]</scope>
    <source>
        <strain evidence="7 8">cv. Gransden 2004</strain>
    </source>
</reference>
<dbReference type="Gramene" id="Pp3c1_33410V3.9">
    <property type="protein sequence ID" value="Pp3c1_33410V3.9"/>
    <property type="gene ID" value="Pp3c1_33410"/>
</dbReference>
<dbReference type="GO" id="GO:0016787">
    <property type="term" value="F:hydrolase activity"/>
    <property type="evidence" value="ECO:0007669"/>
    <property type="project" value="UniProtKB-KW"/>
</dbReference>
<dbReference type="Gramene" id="Pp3c1_33410V3.8">
    <property type="protein sequence ID" value="Pp3c1_33410V3.8"/>
    <property type="gene ID" value="Pp3c1_33410"/>
</dbReference>
<dbReference type="Pfam" id="PF24708">
    <property type="entry name" value="Lip_C"/>
    <property type="match status" value="1"/>
</dbReference>
<keyword evidence="4" id="KW-0378">Hydrolase</keyword>
<gene>
    <name evidence="7" type="primary">LOC112284644</name>
</gene>